<dbReference type="Proteomes" id="UP000828048">
    <property type="component" value="Chromosome 6"/>
</dbReference>
<keyword evidence="2" id="KW-1185">Reference proteome</keyword>
<proteinExistence type="predicted"/>
<comment type="caution">
    <text evidence="1">The sequence shown here is derived from an EMBL/GenBank/DDBJ whole genome shotgun (WGS) entry which is preliminary data.</text>
</comment>
<name>A0ACB7X7C5_9ERIC</name>
<reference evidence="1 2" key="1">
    <citation type="journal article" date="2021" name="Hortic Res">
        <title>High-quality reference genome and annotation aids understanding of berry development for evergreen blueberry (Vaccinium darrowii).</title>
        <authorList>
            <person name="Yu J."/>
            <person name="Hulse-Kemp A.M."/>
            <person name="Babiker E."/>
            <person name="Staton M."/>
        </authorList>
    </citation>
    <scope>NUCLEOTIDE SEQUENCE [LARGE SCALE GENOMIC DNA]</scope>
    <source>
        <strain evidence="2">cv. NJ 8807/NJ 8810</strain>
        <tissue evidence="1">Young leaf</tissue>
    </source>
</reference>
<dbReference type="EMBL" id="CM037156">
    <property type="protein sequence ID" value="KAH7836672.1"/>
    <property type="molecule type" value="Genomic_DNA"/>
</dbReference>
<evidence type="ECO:0000313" key="2">
    <source>
        <dbReference type="Proteomes" id="UP000828048"/>
    </source>
</evidence>
<sequence>MEGVIMWVVLRGMALAHKVPRLTTVGGALVTAEAVRSLKCCTLKMVALQQFFDAAEGNKEHKRNLHSASSCL</sequence>
<evidence type="ECO:0000313" key="1">
    <source>
        <dbReference type="EMBL" id="KAH7836672.1"/>
    </source>
</evidence>
<gene>
    <name evidence="1" type="ORF">Vadar_004194</name>
</gene>
<protein>
    <submittedName>
        <fullName evidence="1">Uncharacterized protein</fullName>
    </submittedName>
</protein>
<organism evidence="1 2">
    <name type="scientific">Vaccinium darrowii</name>
    <dbReference type="NCBI Taxonomy" id="229202"/>
    <lineage>
        <taxon>Eukaryota</taxon>
        <taxon>Viridiplantae</taxon>
        <taxon>Streptophyta</taxon>
        <taxon>Embryophyta</taxon>
        <taxon>Tracheophyta</taxon>
        <taxon>Spermatophyta</taxon>
        <taxon>Magnoliopsida</taxon>
        <taxon>eudicotyledons</taxon>
        <taxon>Gunneridae</taxon>
        <taxon>Pentapetalae</taxon>
        <taxon>asterids</taxon>
        <taxon>Ericales</taxon>
        <taxon>Ericaceae</taxon>
        <taxon>Vaccinioideae</taxon>
        <taxon>Vaccinieae</taxon>
        <taxon>Vaccinium</taxon>
    </lineage>
</organism>
<accession>A0ACB7X7C5</accession>